<keyword evidence="3 7" id="KW-0081">Bacteriolytic enzyme</keyword>
<comment type="similarity">
    <text evidence="7">Belongs to the glycosyl hydrolase 24 family.</text>
</comment>
<dbReference type="Proteomes" id="UP000522313">
    <property type="component" value="Unassembled WGS sequence"/>
</dbReference>
<evidence type="ECO:0000256" key="5">
    <source>
        <dbReference type="ARBA" id="ARBA00023200"/>
    </source>
</evidence>
<evidence type="ECO:0000313" key="10">
    <source>
        <dbReference type="Proteomes" id="UP000522313"/>
    </source>
</evidence>
<feature type="transmembrane region" description="Helical" evidence="8">
    <location>
        <begin position="12"/>
        <end position="32"/>
    </location>
</feature>
<organism evidence="9 10">
    <name type="scientific">Sphingomonas endophytica</name>
    <dbReference type="NCBI Taxonomy" id="869719"/>
    <lineage>
        <taxon>Bacteria</taxon>
        <taxon>Pseudomonadati</taxon>
        <taxon>Pseudomonadota</taxon>
        <taxon>Alphaproteobacteria</taxon>
        <taxon>Sphingomonadales</taxon>
        <taxon>Sphingomonadaceae</taxon>
        <taxon>Sphingomonas</taxon>
    </lineage>
</organism>
<dbReference type="Gene3D" id="1.10.530.40">
    <property type="match status" value="1"/>
</dbReference>
<dbReference type="PANTHER" id="PTHR38107">
    <property type="match status" value="1"/>
</dbReference>
<accession>A0A7X0MLG6</accession>
<evidence type="ECO:0000256" key="2">
    <source>
        <dbReference type="ARBA" id="ARBA00022529"/>
    </source>
</evidence>
<comment type="catalytic activity">
    <reaction evidence="1 7">
        <text>Hydrolysis of (1-&gt;4)-beta-linkages between N-acetylmuramic acid and N-acetyl-D-glucosamine residues in a peptidoglycan and between N-acetyl-D-glucosamine residues in chitodextrins.</text>
        <dbReference type="EC" id="3.2.1.17"/>
    </reaction>
</comment>
<evidence type="ECO:0000256" key="6">
    <source>
        <dbReference type="ARBA" id="ARBA00023295"/>
    </source>
</evidence>
<dbReference type="SUPFAM" id="SSF53955">
    <property type="entry name" value="Lysozyme-like"/>
    <property type="match status" value="1"/>
</dbReference>
<dbReference type="PANTHER" id="PTHR38107:SF3">
    <property type="entry name" value="LYSOZYME RRRD-RELATED"/>
    <property type="match status" value="1"/>
</dbReference>
<dbReference type="GO" id="GO:0003796">
    <property type="term" value="F:lysozyme activity"/>
    <property type="evidence" value="ECO:0007669"/>
    <property type="project" value="UniProtKB-EC"/>
</dbReference>
<dbReference type="GO" id="GO:0016998">
    <property type="term" value="P:cell wall macromolecule catabolic process"/>
    <property type="evidence" value="ECO:0007669"/>
    <property type="project" value="InterPro"/>
</dbReference>
<protein>
    <recommendedName>
        <fullName evidence="7">Lysozyme</fullName>
        <ecNumber evidence="7">3.2.1.17</ecNumber>
    </recommendedName>
</protein>
<evidence type="ECO:0000256" key="8">
    <source>
        <dbReference type="SAM" id="Phobius"/>
    </source>
</evidence>
<keyword evidence="6 7" id="KW-0326">Glycosidase</keyword>
<evidence type="ECO:0000256" key="1">
    <source>
        <dbReference type="ARBA" id="ARBA00000632"/>
    </source>
</evidence>
<dbReference type="EC" id="3.2.1.17" evidence="7"/>
<dbReference type="GO" id="GO:0042742">
    <property type="term" value="P:defense response to bacterium"/>
    <property type="evidence" value="ECO:0007669"/>
    <property type="project" value="UniProtKB-KW"/>
</dbReference>
<dbReference type="InterPro" id="IPR034690">
    <property type="entry name" value="Endolysin_T4_type"/>
</dbReference>
<evidence type="ECO:0000256" key="4">
    <source>
        <dbReference type="ARBA" id="ARBA00022801"/>
    </source>
</evidence>
<dbReference type="GO" id="GO:0009253">
    <property type="term" value="P:peptidoglycan catabolic process"/>
    <property type="evidence" value="ECO:0007669"/>
    <property type="project" value="InterPro"/>
</dbReference>
<keyword evidence="8" id="KW-0812">Transmembrane</keyword>
<evidence type="ECO:0000256" key="3">
    <source>
        <dbReference type="ARBA" id="ARBA00022638"/>
    </source>
</evidence>
<proteinExistence type="inferred from homology"/>
<dbReference type="Pfam" id="PF00959">
    <property type="entry name" value="Phage_lysozyme"/>
    <property type="match status" value="1"/>
</dbReference>
<dbReference type="HAMAP" id="MF_04110">
    <property type="entry name" value="ENDOLYSIN_T4"/>
    <property type="match status" value="1"/>
</dbReference>
<dbReference type="CDD" id="cd00737">
    <property type="entry name" value="lyz_endolysin_autolysin"/>
    <property type="match status" value="1"/>
</dbReference>
<dbReference type="InterPro" id="IPR002196">
    <property type="entry name" value="Glyco_hydro_24"/>
</dbReference>
<reference evidence="9 10" key="1">
    <citation type="submission" date="2020-08" db="EMBL/GenBank/DDBJ databases">
        <title>The Agave Microbiome: Exploring the role of microbial communities in plant adaptations to desert environments.</title>
        <authorList>
            <person name="Partida-Martinez L.P."/>
        </authorList>
    </citation>
    <scope>NUCLEOTIDE SEQUENCE [LARGE SCALE GENOMIC DNA]</scope>
    <source>
        <strain evidence="9 10">AS3.13</strain>
    </source>
</reference>
<keyword evidence="8" id="KW-0472">Membrane</keyword>
<evidence type="ECO:0000256" key="7">
    <source>
        <dbReference type="RuleBase" id="RU003788"/>
    </source>
</evidence>
<gene>
    <name evidence="9" type="ORF">F4693_000173</name>
</gene>
<evidence type="ECO:0000313" key="9">
    <source>
        <dbReference type="EMBL" id="MBB6503224.1"/>
    </source>
</evidence>
<keyword evidence="4 7" id="KW-0378">Hydrolase</keyword>
<dbReference type="InterPro" id="IPR023347">
    <property type="entry name" value="Lysozyme_dom_sf"/>
</dbReference>
<dbReference type="InterPro" id="IPR033907">
    <property type="entry name" value="Endolysin_autolysin"/>
</dbReference>
<dbReference type="InterPro" id="IPR051018">
    <property type="entry name" value="Bacteriophage_GH24"/>
</dbReference>
<keyword evidence="2 7" id="KW-0929">Antimicrobial</keyword>
<name>A0A7X0MLG6_9SPHN</name>
<dbReference type="AlphaFoldDB" id="A0A7X0MLG6"/>
<dbReference type="RefSeq" id="WP_260396375.1">
    <property type="nucleotide sequence ID" value="NZ_JACHBT010000001.1"/>
</dbReference>
<dbReference type="InterPro" id="IPR023346">
    <property type="entry name" value="Lysozyme-like_dom_sf"/>
</dbReference>
<sequence length="256" mass="26762">MTLLAKGRALARAWYAHAAGAAAAIAGLVMGLDPNLLEAGWQTMPAELRVLIPAKLASYISLALLTGVWLVGKAPRPASAQVFGLVGRAAATPLVTGPLAIALMQHFEHCALVAYRCPAGKWTIGWGMTYYPAGGRVKPGDRITQEQADAMFVQLLERDFAPAVRAAIGAAATTPAQFGAMVALCYNIGALRFSVSSVARRHRAGDAAGAATAFGLWNKIDGVVSDGLVRRRAAEAALYREDYASLKALTFGAVAA</sequence>
<dbReference type="GO" id="GO:0031640">
    <property type="term" value="P:killing of cells of another organism"/>
    <property type="evidence" value="ECO:0007669"/>
    <property type="project" value="UniProtKB-KW"/>
</dbReference>
<comment type="caution">
    <text evidence="9">The sequence shown here is derived from an EMBL/GenBank/DDBJ whole genome shotgun (WGS) entry which is preliminary data.</text>
</comment>
<dbReference type="EMBL" id="JACHBT010000001">
    <property type="protein sequence ID" value="MBB6503224.1"/>
    <property type="molecule type" value="Genomic_DNA"/>
</dbReference>
<reference evidence="9 10" key="2">
    <citation type="submission" date="2020-08" db="EMBL/GenBank/DDBJ databases">
        <authorList>
            <person name="Partida-Martinez L."/>
            <person name="Huntemann M."/>
            <person name="Clum A."/>
            <person name="Wang J."/>
            <person name="Palaniappan K."/>
            <person name="Ritter S."/>
            <person name="Chen I.-M."/>
            <person name="Stamatis D."/>
            <person name="Reddy T."/>
            <person name="O'Malley R."/>
            <person name="Daum C."/>
            <person name="Shapiro N."/>
            <person name="Ivanova N."/>
            <person name="Kyrpides N."/>
            <person name="Woyke T."/>
        </authorList>
    </citation>
    <scope>NUCLEOTIDE SEQUENCE [LARGE SCALE GENOMIC DNA]</scope>
    <source>
        <strain evidence="9 10">AS3.13</strain>
    </source>
</reference>
<keyword evidence="5" id="KW-1035">Host cytoplasm</keyword>
<feature type="transmembrane region" description="Helical" evidence="8">
    <location>
        <begin position="52"/>
        <end position="71"/>
    </location>
</feature>
<keyword evidence="8" id="KW-1133">Transmembrane helix</keyword>